<sequence length="97" mass="11251">MSTVVRESKVEADIRKYAMAKGWWVAKFTSPGKRGVPDRIFIKNGFVLFIEIKRPGEKPSQQQIVRMAEMTKYGALTFWVDNVESAKEIFETYGWED</sequence>
<evidence type="ECO:0000259" key="4">
    <source>
        <dbReference type="SMART" id="SM00990"/>
    </source>
</evidence>
<proteinExistence type="predicted"/>
<dbReference type="GO" id="GO:0003676">
    <property type="term" value="F:nucleic acid binding"/>
    <property type="evidence" value="ECO:0007669"/>
    <property type="project" value="InterPro"/>
</dbReference>
<keyword evidence="2" id="KW-0540">Nuclease</keyword>
<feature type="domain" description="VRR-NUC" evidence="4">
    <location>
        <begin position="5"/>
        <end position="84"/>
    </location>
</feature>
<keyword evidence="3" id="KW-0378">Hydrolase</keyword>
<evidence type="ECO:0000256" key="1">
    <source>
        <dbReference type="ARBA" id="ARBA00001946"/>
    </source>
</evidence>
<comment type="cofactor">
    <cofactor evidence="1">
        <name>Mg(2+)</name>
        <dbReference type="ChEBI" id="CHEBI:18420"/>
    </cofactor>
</comment>
<evidence type="ECO:0000313" key="5">
    <source>
        <dbReference type="EMBL" id="QPB11465.1"/>
    </source>
</evidence>
<dbReference type="SMART" id="SM00990">
    <property type="entry name" value="VRR_NUC"/>
    <property type="match status" value="1"/>
</dbReference>
<keyword evidence="6" id="KW-1185">Reference proteome</keyword>
<evidence type="ECO:0000256" key="2">
    <source>
        <dbReference type="ARBA" id="ARBA00022722"/>
    </source>
</evidence>
<evidence type="ECO:0000313" key="6">
    <source>
        <dbReference type="Proteomes" id="UP000663201"/>
    </source>
</evidence>
<dbReference type="SUPFAM" id="SSF52980">
    <property type="entry name" value="Restriction endonuclease-like"/>
    <property type="match status" value="1"/>
</dbReference>
<dbReference type="RefSeq" id="YP_009997929.1">
    <property type="nucleotide sequence ID" value="NC_052979.1"/>
</dbReference>
<reference evidence="5" key="1">
    <citation type="submission" date="2020-10" db="EMBL/GenBank/DDBJ databases">
        <authorList>
            <person name="Ben Porat S."/>
            <person name="Alkalay-Oren S."/>
            <person name="Coppenhagen-Glazer S."/>
            <person name="Hazan R."/>
        </authorList>
    </citation>
    <scope>NUCLEOTIDE SEQUENCE</scope>
</reference>
<dbReference type="EMBL" id="MW145139">
    <property type="protein sequence ID" value="QPB11465.1"/>
    <property type="molecule type" value="Genomic_DNA"/>
</dbReference>
<protein>
    <recommendedName>
        <fullName evidence="4">VRR-NUC domain-containing protein</fullName>
    </recommendedName>
</protein>
<dbReference type="InterPro" id="IPR011856">
    <property type="entry name" value="tRNA_endonuc-like_dom_sf"/>
</dbReference>
<accession>A0A873WNG4</accession>
<dbReference type="InterPro" id="IPR014883">
    <property type="entry name" value="VRR_NUC"/>
</dbReference>
<dbReference type="GO" id="GO:0016788">
    <property type="term" value="F:hydrolase activity, acting on ester bonds"/>
    <property type="evidence" value="ECO:0007669"/>
    <property type="project" value="InterPro"/>
</dbReference>
<dbReference type="KEGG" id="vg:62680444"/>
<dbReference type="Gene3D" id="3.40.1350.10">
    <property type="match status" value="1"/>
</dbReference>
<evidence type="ECO:0000256" key="3">
    <source>
        <dbReference type="ARBA" id="ARBA00022801"/>
    </source>
</evidence>
<dbReference type="GeneID" id="62680444"/>
<dbReference type="GO" id="GO:0004518">
    <property type="term" value="F:nuclease activity"/>
    <property type="evidence" value="ECO:0007669"/>
    <property type="project" value="UniProtKB-KW"/>
</dbReference>
<name>A0A873WNG4_9CAUD</name>
<dbReference type="InterPro" id="IPR011335">
    <property type="entry name" value="Restrct_endonuc-II-like"/>
</dbReference>
<dbReference type="Proteomes" id="UP000663201">
    <property type="component" value="Segment"/>
</dbReference>
<organism evidence="5 6">
    <name type="scientific">Providencia phage Kokobel1</name>
    <dbReference type="NCBI Taxonomy" id="2783540"/>
    <lineage>
        <taxon>Viruses</taxon>
        <taxon>Duplodnaviria</taxon>
        <taxon>Heunggongvirae</taxon>
        <taxon>Uroviricota</taxon>
        <taxon>Caudoviricetes</taxon>
        <taxon>Casjensviridae</taxon>
        <taxon>Kokobelvirus</taxon>
        <taxon>Kokobelvirus kokobel1</taxon>
    </lineage>
</organism>